<name>A0A1X6YFK2_9RHOB</name>
<organism evidence="3 4">
    <name type="scientific">Roseovarius albus</name>
    <dbReference type="NCBI Taxonomy" id="1247867"/>
    <lineage>
        <taxon>Bacteria</taxon>
        <taxon>Pseudomonadati</taxon>
        <taxon>Pseudomonadota</taxon>
        <taxon>Alphaproteobacteria</taxon>
        <taxon>Rhodobacterales</taxon>
        <taxon>Roseobacteraceae</taxon>
        <taxon>Roseovarius</taxon>
    </lineage>
</organism>
<evidence type="ECO:0000259" key="2">
    <source>
        <dbReference type="Pfam" id="PF00857"/>
    </source>
</evidence>
<dbReference type="RefSeq" id="WP_085804230.1">
    <property type="nucleotide sequence ID" value="NZ_FWFX01000002.1"/>
</dbReference>
<gene>
    <name evidence="3" type="primary">yecD</name>
    <name evidence="3" type="ORF">ROA7450_00657</name>
</gene>
<dbReference type="Proteomes" id="UP000193061">
    <property type="component" value="Unassembled WGS sequence"/>
</dbReference>
<dbReference type="InterPro" id="IPR036380">
    <property type="entry name" value="Isochorismatase-like_sf"/>
</dbReference>
<dbReference type="Pfam" id="PF00857">
    <property type="entry name" value="Isochorismatase"/>
    <property type="match status" value="1"/>
</dbReference>
<dbReference type="PANTHER" id="PTHR43540">
    <property type="entry name" value="PEROXYUREIDOACRYLATE/UREIDOACRYLATE AMIDOHYDROLASE-RELATED"/>
    <property type="match status" value="1"/>
</dbReference>
<sequence>MKTALLVIDVQMAFVHDDAAGAERSCREAEANIETLLKVFRDRGDKVVHIHHHGSDADDPFNANAPGAVVQPFAAPTDGEAVVVKHVASGFVGTSLEEDLRAEGVERLVVCGATANHCAESTTRSAGNLGFDTIYTADAVWAYGATGPDGIVHDAEQIHSVTLANLHGEFATVLPTEGVLKALS</sequence>
<dbReference type="EC" id="3.-.-.-" evidence="3"/>
<keyword evidence="1 3" id="KW-0378">Hydrolase</keyword>
<evidence type="ECO:0000313" key="3">
    <source>
        <dbReference type="EMBL" id="SLN19983.1"/>
    </source>
</evidence>
<feature type="domain" description="Isochorismatase-like" evidence="2">
    <location>
        <begin position="3"/>
        <end position="155"/>
    </location>
</feature>
<dbReference type="PANTHER" id="PTHR43540:SF1">
    <property type="entry name" value="ISOCHORISMATASE HYDROLASE"/>
    <property type="match status" value="1"/>
</dbReference>
<evidence type="ECO:0000313" key="4">
    <source>
        <dbReference type="Proteomes" id="UP000193061"/>
    </source>
</evidence>
<keyword evidence="4" id="KW-1185">Reference proteome</keyword>
<reference evidence="3 4" key="1">
    <citation type="submission" date="2017-03" db="EMBL/GenBank/DDBJ databases">
        <authorList>
            <person name="Afonso C.L."/>
            <person name="Miller P.J."/>
            <person name="Scott M.A."/>
            <person name="Spackman E."/>
            <person name="Goraichik I."/>
            <person name="Dimitrov K.M."/>
            <person name="Suarez D.L."/>
            <person name="Swayne D.E."/>
        </authorList>
    </citation>
    <scope>NUCLEOTIDE SEQUENCE [LARGE SCALE GENOMIC DNA]</scope>
    <source>
        <strain evidence="3 4">CECT 7450</strain>
    </source>
</reference>
<dbReference type="AlphaFoldDB" id="A0A1X6YFK2"/>
<evidence type="ECO:0000256" key="1">
    <source>
        <dbReference type="ARBA" id="ARBA00022801"/>
    </source>
</evidence>
<dbReference type="Gene3D" id="3.40.50.850">
    <property type="entry name" value="Isochorismatase-like"/>
    <property type="match status" value="1"/>
</dbReference>
<dbReference type="InterPro" id="IPR050272">
    <property type="entry name" value="Isochorismatase-like_hydrls"/>
</dbReference>
<protein>
    <submittedName>
        <fullName evidence="3">Isochorismatase family protein YecD</fullName>
        <ecNumber evidence="3">3.-.-.-</ecNumber>
    </submittedName>
</protein>
<dbReference type="OrthoDB" id="9794942at2"/>
<dbReference type="InterPro" id="IPR000868">
    <property type="entry name" value="Isochorismatase-like_dom"/>
</dbReference>
<accession>A0A1X6YFK2</accession>
<proteinExistence type="predicted"/>
<dbReference type="GO" id="GO:0016787">
    <property type="term" value="F:hydrolase activity"/>
    <property type="evidence" value="ECO:0007669"/>
    <property type="project" value="UniProtKB-KW"/>
</dbReference>
<dbReference type="EMBL" id="FWFX01000002">
    <property type="protein sequence ID" value="SLN19983.1"/>
    <property type="molecule type" value="Genomic_DNA"/>
</dbReference>
<dbReference type="SUPFAM" id="SSF52499">
    <property type="entry name" value="Isochorismatase-like hydrolases"/>
    <property type="match status" value="1"/>
</dbReference>